<organism evidence="4 5">
    <name type="scientific">Maioricimonas rarisocia</name>
    <dbReference type="NCBI Taxonomy" id="2528026"/>
    <lineage>
        <taxon>Bacteria</taxon>
        <taxon>Pseudomonadati</taxon>
        <taxon>Planctomycetota</taxon>
        <taxon>Planctomycetia</taxon>
        <taxon>Planctomycetales</taxon>
        <taxon>Planctomycetaceae</taxon>
        <taxon>Maioricimonas</taxon>
    </lineage>
</organism>
<comment type="cofactor">
    <cofactor evidence="1">
        <name>Zn(2+)</name>
        <dbReference type="ChEBI" id="CHEBI:29105"/>
    </cofactor>
</comment>
<dbReference type="InterPro" id="IPR004387">
    <property type="entry name" value="Pept_M50_Zn"/>
</dbReference>
<keyword evidence="2" id="KW-0732">Signal</keyword>
<gene>
    <name evidence="4" type="ORF">Mal4_27390</name>
</gene>
<evidence type="ECO:0000256" key="1">
    <source>
        <dbReference type="ARBA" id="ARBA00001947"/>
    </source>
</evidence>
<dbReference type="PANTHER" id="PTHR42837:SF2">
    <property type="entry name" value="MEMBRANE METALLOPROTEASE ARASP2, CHLOROPLASTIC-RELATED"/>
    <property type="match status" value="1"/>
</dbReference>
<evidence type="ECO:0000313" key="5">
    <source>
        <dbReference type="Proteomes" id="UP000320496"/>
    </source>
</evidence>
<dbReference type="RefSeq" id="WP_231746788.1">
    <property type="nucleotide sequence ID" value="NZ_CP036275.1"/>
</dbReference>
<dbReference type="Gene3D" id="3.40.30.10">
    <property type="entry name" value="Glutaredoxin"/>
    <property type="match status" value="1"/>
</dbReference>
<evidence type="ECO:0000313" key="4">
    <source>
        <dbReference type="EMBL" id="QDU38412.1"/>
    </source>
</evidence>
<dbReference type="AlphaFoldDB" id="A0A517Z7F1"/>
<accession>A0A517Z7F1</accession>
<dbReference type="PANTHER" id="PTHR42837">
    <property type="entry name" value="REGULATOR OF SIGMA-E PROTEASE RSEP"/>
    <property type="match status" value="1"/>
</dbReference>
<evidence type="ECO:0000256" key="2">
    <source>
        <dbReference type="SAM" id="SignalP"/>
    </source>
</evidence>
<dbReference type="InterPro" id="IPR036249">
    <property type="entry name" value="Thioredoxin-like_sf"/>
</dbReference>
<dbReference type="Pfam" id="PF13899">
    <property type="entry name" value="Thioredoxin_7"/>
    <property type="match status" value="1"/>
</dbReference>
<keyword evidence="5" id="KW-1185">Reference proteome</keyword>
<feature type="domain" description="PDZ" evidence="3">
    <location>
        <begin position="369"/>
        <end position="427"/>
    </location>
</feature>
<feature type="signal peptide" evidence="2">
    <location>
        <begin position="1"/>
        <end position="27"/>
    </location>
</feature>
<evidence type="ECO:0000259" key="3">
    <source>
        <dbReference type="PROSITE" id="PS50106"/>
    </source>
</evidence>
<dbReference type="SUPFAM" id="SSF50156">
    <property type="entry name" value="PDZ domain-like"/>
    <property type="match status" value="2"/>
</dbReference>
<dbReference type="Proteomes" id="UP000320496">
    <property type="component" value="Chromosome"/>
</dbReference>
<keyword evidence="4" id="KW-0645">Protease</keyword>
<feature type="domain" description="PDZ" evidence="3">
    <location>
        <begin position="244"/>
        <end position="287"/>
    </location>
</feature>
<reference evidence="4 5" key="1">
    <citation type="submission" date="2019-02" db="EMBL/GenBank/DDBJ databases">
        <title>Deep-cultivation of Planctomycetes and their phenomic and genomic characterization uncovers novel biology.</title>
        <authorList>
            <person name="Wiegand S."/>
            <person name="Jogler M."/>
            <person name="Boedeker C."/>
            <person name="Pinto D."/>
            <person name="Vollmers J."/>
            <person name="Rivas-Marin E."/>
            <person name="Kohn T."/>
            <person name="Peeters S.H."/>
            <person name="Heuer A."/>
            <person name="Rast P."/>
            <person name="Oberbeckmann S."/>
            <person name="Bunk B."/>
            <person name="Jeske O."/>
            <person name="Meyerdierks A."/>
            <person name="Storesund J.E."/>
            <person name="Kallscheuer N."/>
            <person name="Luecker S."/>
            <person name="Lage O.M."/>
            <person name="Pohl T."/>
            <person name="Merkel B.J."/>
            <person name="Hornburger P."/>
            <person name="Mueller R.-W."/>
            <person name="Bruemmer F."/>
            <person name="Labrenz M."/>
            <person name="Spormann A.M."/>
            <person name="Op den Camp H."/>
            <person name="Overmann J."/>
            <person name="Amann R."/>
            <person name="Jetten M.S.M."/>
            <person name="Mascher T."/>
            <person name="Medema M.H."/>
            <person name="Devos D.P."/>
            <person name="Kaster A.-K."/>
            <person name="Ovreas L."/>
            <person name="Rohde M."/>
            <person name="Galperin M.Y."/>
            <person name="Jogler C."/>
        </authorList>
    </citation>
    <scope>NUCLEOTIDE SEQUENCE [LARGE SCALE GENOMIC DNA]</scope>
    <source>
        <strain evidence="4 5">Mal4</strain>
    </source>
</reference>
<dbReference type="GO" id="GO:0016020">
    <property type="term" value="C:membrane"/>
    <property type="evidence" value="ECO:0007669"/>
    <property type="project" value="InterPro"/>
</dbReference>
<feature type="chain" id="PRO_5021739548" evidence="2">
    <location>
        <begin position="28"/>
        <end position="438"/>
    </location>
</feature>
<protein>
    <submittedName>
        <fullName evidence="4">Serine endoprotease</fullName>
    </submittedName>
</protein>
<dbReference type="NCBIfam" id="NF041199">
    <property type="entry name" value="trx7_PDZ_seleno"/>
    <property type="match status" value="1"/>
</dbReference>
<dbReference type="EMBL" id="CP036275">
    <property type="protein sequence ID" value="QDU38412.1"/>
    <property type="molecule type" value="Genomic_DNA"/>
</dbReference>
<sequence length="438" mass="48721" precursor="true">MPSPRMMSFCLSALLSGLLLGLPSAHSDDALRERLEDEHAFGSDWWIYNDMAEALAAAREQNKPLFVTFRCVPCEDCSAFDAEVASGNDVIAKLASEKFIPIRQVEMKGVDLSQFQFDYDLNWAAMFINADGTVYARYGTQSAEGADAYNSIEGLKKTMQRVLELHENYPENADQLRGKRGADKPYRTALEMPGLPNKDRFRQLTSRRNCIHCHNLHDAEHFAAQESGEFTHDMLWRFPLPDNLGLKIDPDNGRRIKDVVNGSAAAAVGLQEGEEVLQMNGQAITSIADMQWVLHNLPNDATKVRVTGSESGEKVLALKPGWKETDISWRGSLWSVSPRLRVWTPPIGSKERSELDLAEGSGAFEARWINNGEPGGRAALEGGLRKGDIIVAVDGKSLPLTPAQFQLYVKLNYKVGEKLPVTVIRNGKRRELQIPLVE</sequence>
<dbReference type="KEGG" id="mri:Mal4_27390"/>
<dbReference type="Pfam" id="PF00595">
    <property type="entry name" value="PDZ"/>
    <property type="match status" value="1"/>
</dbReference>
<keyword evidence="4" id="KW-0378">Hydrolase</keyword>
<dbReference type="PROSITE" id="PS50106">
    <property type="entry name" value="PDZ"/>
    <property type="match status" value="2"/>
</dbReference>
<dbReference type="InterPro" id="IPR036034">
    <property type="entry name" value="PDZ_sf"/>
</dbReference>
<dbReference type="GO" id="GO:0004222">
    <property type="term" value="F:metalloendopeptidase activity"/>
    <property type="evidence" value="ECO:0007669"/>
    <property type="project" value="InterPro"/>
</dbReference>
<dbReference type="InterPro" id="IPR001478">
    <property type="entry name" value="PDZ"/>
</dbReference>
<proteinExistence type="predicted"/>
<name>A0A517Z7F1_9PLAN</name>
<dbReference type="Pfam" id="PF13180">
    <property type="entry name" value="PDZ_2"/>
    <property type="match status" value="1"/>
</dbReference>
<dbReference type="SMART" id="SM00228">
    <property type="entry name" value="PDZ"/>
    <property type="match status" value="2"/>
</dbReference>
<dbReference type="Gene3D" id="2.30.42.10">
    <property type="match status" value="2"/>
</dbReference>
<dbReference type="GO" id="GO:0006508">
    <property type="term" value="P:proteolysis"/>
    <property type="evidence" value="ECO:0007669"/>
    <property type="project" value="UniProtKB-KW"/>
</dbReference>
<dbReference type="SUPFAM" id="SSF52833">
    <property type="entry name" value="Thioredoxin-like"/>
    <property type="match status" value="1"/>
</dbReference>